<gene>
    <name evidence="6" type="ORF">PB1_00210</name>
</gene>
<evidence type="ECO:0000259" key="3">
    <source>
        <dbReference type="Pfam" id="PF00534"/>
    </source>
</evidence>
<comment type="similarity">
    <text evidence="1">Belongs to the glycosyltransferase group 1 family. Glycosyltransferase 4 subfamily.</text>
</comment>
<feature type="domain" description="DUF4214" evidence="5">
    <location>
        <begin position="473"/>
        <end position="524"/>
    </location>
</feature>
<evidence type="ECO:0000313" key="7">
    <source>
        <dbReference type="Proteomes" id="UP000010523"/>
    </source>
</evidence>
<sequence length="527" mass="61164">MNIAFDMSFTQSASDKRGIGEYTRNLIETITKLDNQNSYFYFYPSINQENTSIEGHLNYFLDKNSIDIFHITSPFEFIANSYPQIYRFNEIKVVVTLYDLIPLLYSNIYLTNETKENYMKTLNFIRSCELVFAISETTKNDAITYANIDPQKIVVIMGGISEKFRVKKNFKLNLLNNKYGITKPYILFSGGIEFRKNLRRFLEAFAKLPHLINRYQIVFFNHLNNFEILQINNLAAEYNIKENIVITGFLSIDELIDIYNSAELFAFPSLYEGFGLPVLEAMACGVPVLTSNNSSLKEIAGEAAYTVNPENVEEISTGLEILLTNQQLRKKLKSLGLQNVKKYNWESVGRRVINAFNQLEQITINKKFVTHKDSSINHIYIKEKKIYETVSDLIKLNNKDFLYALYKEILNREPDQYGFERHMYNLSKGISKITLLSKVLLSEEAKLLFSNTYFIQINNHTILSKIATMLSYNNKEFISASYEEFLNRKPSLSELELYNLKLTDENSKILLLVSIINSTEFKELMHR</sequence>
<comment type="caution">
    <text evidence="6">The sequence shown here is derived from an EMBL/GenBank/DDBJ whole genome shotgun (WGS) entry which is preliminary data.</text>
</comment>
<dbReference type="RefSeq" id="WP_003349990.1">
    <property type="nucleotide sequence ID" value="NZ_AFEU01000001.1"/>
</dbReference>
<dbReference type="OrthoDB" id="9804196at2"/>
<evidence type="ECO:0000256" key="1">
    <source>
        <dbReference type="ARBA" id="ARBA00009481"/>
    </source>
</evidence>
<dbReference type="EMBL" id="AFEU01000001">
    <property type="protein sequence ID" value="EIJ81323.1"/>
    <property type="molecule type" value="Genomic_DNA"/>
</dbReference>
<dbReference type="GO" id="GO:0009103">
    <property type="term" value="P:lipopolysaccharide biosynthetic process"/>
    <property type="evidence" value="ECO:0007669"/>
    <property type="project" value="TreeGrafter"/>
</dbReference>
<dbReference type="CDD" id="cd03809">
    <property type="entry name" value="GT4_MtfB-like"/>
    <property type="match status" value="1"/>
</dbReference>
<dbReference type="STRING" id="997296.PB1_00210"/>
<keyword evidence="7" id="KW-1185">Reference proteome</keyword>
<evidence type="ECO:0000313" key="6">
    <source>
        <dbReference type="EMBL" id="EIJ81323.1"/>
    </source>
</evidence>
<dbReference type="Gene3D" id="1.10.3130.20">
    <property type="entry name" value="Phycobilisome linker domain"/>
    <property type="match status" value="1"/>
</dbReference>
<protein>
    <submittedName>
        <fullName evidence="6">Glycosyltransferase</fullName>
    </submittedName>
</protein>
<dbReference type="eggNOG" id="COG0438">
    <property type="taxonomic scope" value="Bacteria"/>
</dbReference>
<dbReference type="InterPro" id="IPR001296">
    <property type="entry name" value="Glyco_trans_1"/>
</dbReference>
<dbReference type="Pfam" id="PF13946">
    <property type="entry name" value="DUF4214"/>
    <property type="match status" value="2"/>
</dbReference>
<name>I3E4A2_BACMT</name>
<dbReference type="Pfam" id="PF00534">
    <property type="entry name" value="Glycos_transf_1"/>
    <property type="match status" value="1"/>
</dbReference>
<dbReference type="PANTHER" id="PTHR46401:SF2">
    <property type="entry name" value="GLYCOSYLTRANSFERASE WBBK-RELATED"/>
    <property type="match status" value="1"/>
</dbReference>
<dbReference type="InterPro" id="IPR038255">
    <property type="entry name" value="PBS_linker_sf"/>
</dbReference>
<proteinExistence type="inferred from homology"/>
<dbReference type="GO" id="GO:0016757">
    <property type="term" value="F:glycosyltransferase activity"/>
    <property type="evidence" value="ECO:0007669"/>
    <property type="project" value="InterPro"/>
</dbReference>
<feature type="domain" description="DUF4214" evidence="5">
    <location>
        <begin position="396"/>
        <end position="449"/>
    </location>
</feature>
<dbReference type="PATRIC" id="fig|997296.3.peg.74"/>
<dbReference type="PANTHER" id="PTHR46401">
    <property type="entry name" value="GLYCOSYLTRANSFERASE WBBK-RELATED"/>
    <property type="match status" value="1"/>
</dbReference>
<evidence type="ECO:0000256" key="2">
    <source>
        <dbReference type="ARBA" id="ARBA00022679"/>
    </source>
</evidence>
<dbReference type="Proteomes" id="UP000010523">
    <property type="component" value="Unassembled WGS sequence"/>
</dbReference>
<dbReference type="SUPFAM" id="SSF53756">
    <property type="entry name" value="UDP-Glycosyltransferase/glycogen phosphorylase"/>
    <property type="match status" value="1"/>
</dbReference>
<dbReference type="Pfam" id="PF13439">
    <property type="entry name" value="Glyco_transf_4"/>
    <property type="match status" value="1"/>
</dbReference>
<evidence type="ECO:0000259" key="4">
    <source>
        <dbReference type="Pfam" id="PF13439"/>
    </source>
</evidence>
<evidence type="ECO:0000259" key="5">
    <source>
        <dbReference type="Pfam" id="PF13946"/>
    </source>
</evidence>
<feature type="domain" description="Glycosyltransferase subfamily 4-like N-terminal" evidence="4">
    <location>
        <begin position="56"/>
        <end position="161"/>
    </location>
</feature>
<dbReference type="AlphaFoldDB" id="I3E4A2"/>
<reference evidence="6 7" key="1">
    <citation type="journal article" date="2012" name="Appl. Environ. Microbiol.">
        <title>Genome Sequence of Thermotolerant Bacillus methanolicus: Features and Regulation Related to Methylotrophy and Production of L-Lysine and L-Glutamate from Methanol.</title>
        <authorList>
            <person name="Heggeset T.M."/>
            <person name="Krog A."/>
            <person name="Balzer S."/>
            <person name="Wentzel A."/>
            <person name="Ellingsen T.E."/>
            <person name="Brautaset T."/>
        </authorList>
    </citation>
    <scope>NUCLEOTIDE SEQUENCE [LARGE SCALE GENOMIC DNA]</scope>
    <source>
        <strain evidence="6 7">PB1</strain>
    </source>
</reference>
<dbReference type="InterPro" id="IPR028098">
    <property type="entry name" value="Glyco_trans_4-like_N"/>
</dbReference>
<dbReference type="Gene3D" id="3.40.50.2000">
    <property type="entry name" value="Glycogen Phosphorylase B"/>
    <property type="match status" value="2"/>
</dbReference>
<feature type="domain" description="Glycosyl transferase family 1" evidence="3">
    <location>
        <begin position="182"/>
        <end position="333"/>
    </location>
</feature>
<dbReference type="InterPro" id="IPR025282">
    <property type="entry name" value="DUF4214"/>
</dbReference>
<accession>I3E4A2</accession>
<keyword evidence="2 6" id="KW-0808">Transferase</keyword>
<organism evidence="6 7">
    <name type="scientific">Bacillus methanolicus PB1</name>
    <dbReference type="NCBI Taxonomy" id="997296"/>
    <lineage>
        <taxon>Bacteria</taxon>
        <taxon>Bacillati</taxon>
        <taxon>Bacillota</taxon>
        <taxon>Bacilli</taxon>
        <taxon>Bacillales</taxon>
        <taxon>Bacillaceae</taxon>
        <taxon>Bacillus</taxon>
    </lineage>
</organism>